<protein>
    <submittedName>
        <fullName evidence="5">Uncharacterized protein</fullName>
    </submittedName>
</protein>
<proteinExistence type="inferred from homology"/>
<accession>A0AAV5LVW1</accession>
<comment type="subcellular location">
    <subcellularLocation>
        <location evidence="1">Nucleus</location>
    </subcellularLocation>
</comment>
<keyword evidence="3" id="KW-0539">Nucleus</keyword>
<feature type="compositionally biased region" description="Basic and acidic residues" evidence="4">
    <location>
        <begin position="139"/>
        <end position="150"/>
    </location>
</feature>
<name>A0AAV5LVW1_9ROSI</name>
<dbReference type="GO" id="GO:0010112">
    <property type="term" value="P:regulation of systemic acquired resistance"/>
    <property type="evidence" value="ECO:0007669"/>
    <property type="project" value="InterPro"/>
</dbReference>
<dbReference type="AlphaFoldDB" id="A0AAV5LVW1"/>
<comment type="similarity">
    <text evidence="2">Belongs to the NPR1-interactor family.</text>
</comment>
<dbReference type="Proteomes" id="UP001054252">
    <property type="component" value="Unassembled WGS sequence"/>
</dbReference>
<dbReference type="EMBL" id="BPVZ01000142">
    <property type="protein sequence ID" value="GKV40572.1"/>
    <property type="molecule type" value="Genomic_DNA"/>
</dbReference>
<evidence type="ECO:0000256" key="4">
    <source>
        <dbReference type="SAM" id="MobiDB-lite"/>
    </source>
</evidence>
<evidence type="ECO:0000313" key="5">
    <source>
        <dbReference type="EMBL" id="GKV40572.1"/>
    </source>
</evidence>
<dbReference type="PANTHER" id="PTHR33669">
    <property type="entry name" value="PROTEIN NEGATIVE REGULATOR OF RESISTANCE"/>
    <property type="match status" value="1"/>
</dbReference>
<organism evidence="5 6">
    <name type="scientific">Rubroshorea leprosula</name>
    <dbReference type="NCBI Taxonomy" id="152421"/>
    <lineage>
        <taxon>Eukaryota</taxon>
        <taxon>Viridiplantae</taxon>
        <taxon>Streptophyta</taxon>
        <taxon>Embryophyta</taxon>
        <taxon>Tracheophyta</taxon>
        <taxon>Spermatophyta</taxon>
        <taxon>Magnoliopsida</taxon>
        <taxon>eudicotyledons</taxon>
        <taxon>Gunneridae</taxon>
        <taxon>Pentapetalae</taxon>
        <taxon>rosids</taxon>
        <taxon>malvids</taxon>
        <taxon>Malvales</taxon>
        <taxon>Dipterocarpaceae</taxon>
        <taxon>Rubroshorea</taxon>
    </lineage>
</organism>
<evidence type="ECO:0000313" key="6">
    <source>
        <dbReference type="Proteomes" id="UP001054252"/>
    </source>
</evidence>
<evidence type="ECO:0000256" key="1">
    <source>
        <dbReference type="ARBA" id="ARBA00004123"/>
    </source>
</evidence>
<comment type="caution">
    <text evidence="5">The sequence shown here is derived from an EMBL/GenBank/DDBJ whole genome shotgun (WGS) entry which is preliminary data.</text>
</comment>
<sequence>MTSGLHPFGLKITRIWKHPRNSVEATEITLGGVARPFLDIPNMESGSSSKKRKISQVDQVDDDNEEEKIEKFFALIKSLREAREQLMNCSADAGKKELVDNKRMKSTKLEEPSFRSEDFIGVAPVKELAPAGLVGSSQRSEKEEKAKEVLDLSLSL</sequence>
<gene>
    <name evidence="5" type="ORF">SLEP1_g48198</name>
</gene>
<dbReference type="GO" id="GO:0005634">
    <property type="term" value="C:nucleus"/>
    <property type="evidence" value="ECO:0007669"/>
    <property type="project" value="UniProtKB-SubCell"/>
</dbReference>
<feature type="region of interest" description="Disordered" evidence="4">
    <location>
        <begin position="132"/>
        <end position="156"/>
    </location>
</feature>
<dbReference type="Pfam" id="PF15699">
    <property type="entry name" value="NPR1_interact"/>
    <property type="match status" value="1"/>
</dbReference>
<feature type="region of interest" description="Disordered" evidence="4">
    <location>
        <begin position="41"/>
        <end position="63"/>
    </location>
</feature>
<evidence type="ECO:0000256" key="3">
    <source>
        <dbReference type="ARBA" id="ARBA00023242"/>
    </source>
</evidence>
<dbReference type="PANTHER" id="PTHR33669:SF14">
    <property type="entry name" value="NRR REPRESSOR HOMOLOG 3"/>
    <property type="match status" value="1"/>
</dbReference>
<reference evidence="5 6" key="1">
    <citation type="journal article" date="2021" name="Commun. Biol.">
        <title>The genome of Shorea leprosula (Dipterocarpaceae) highlights the ecological relevance of drought in aseasonal tropical rainforests.</title>
        <authorList>
            <person name="Ng K.K.S."/>
            <person name="Kobayashi M.J."/>
            <person name="Fawcett J.A."/>
            <person name="Hatakeyama M."/>
            <person name="Paape T."/>
            <person name="Ng C.H."/>
            <person name="Ang C.C."/>
            <person name="Tnah L.H."/>
            <person name="Lee C.T."/>
            <person name="Nishiyama T."/>
            <person name="Sese J."/>
            <person name="O'Brien M.J."/>
            <person name="Copetti D."/>
            <person name="Mohd Noor M.I."/>
            <person name="Ong R.C."/>
            <person name="Putra M."/>
            <person name="Sireger I.Z."/>
            <person name="Indrioko S."/>
            <person name="Kosugi Y."/>
            <person name="Izuno A."/>
            <person name="Isagi Y."/>
            <person name="Lee S.L."/>
            <person name="Shimizu K.K."/>
        </authorList>
    </citation>
    <scope>NUCLEOTIDE SEQUENCE [LARGE SCALE GENOMIC DNA]</scope>
    <source>
        <strain evidence="5">214</strain>
    </source>
</reference>
<dbReference type="InterPro" id="IPR031425">
    <property type="entry name" value="NPR1/NH1-interacting"/>
</dbReference>
<keyword evidence="6" id="KW-1185">Reference proteome</keyword>
<evidence type="ECO:0000256" key="2">
    <source>
        <dbReference type="ARBA" id="ARBA00009937"/>
    </source>
</evidence>